<dbReference type="SUPFAM" id="SSF81301">
    <property type="entry name" value="Nucleotidyltransferase"/>
    <property type="match status" value="1"/>
</dbReference>
<gene>
    <name evidence="1" type="ORF">ACFQZX_09300</name>
</gene>
<dbReference type="EMBL" id="JBHTHZ010000005">
    <property type="protein sequence ID" value="MFD0793814.1"/>
    <property type="molecule type" value="Genomic_DNA"/>
</dbReference>
<evidence type="ECO:0000313" key="1">
    <source>
        <dbReference type="EMBL" id="MFD0793814.1"/>
    </source>
</evidence>
<proteinExistence type="predicted"/>
<comment type="caution">
    <text evidence="1">The sequence shown here is derived from an EMBL/GenBank/DDBJ whole genome shotgun (WGS) entry which is preliminary data.</text>
</comment>
<dbReference type="RefSeq" id="WP_377114162.1">
    <property type="nucleotide sequence ID" value="NZ_JBHTHZ010000005.1"/>
</dbReference>
<evidence type="ECO:0000313" key="2">
    <source>
        <dbReference type="Proteomes" id="UP001597010"/>
    </source>
</evidence>
<dbReference type="InterPro" id="IPR043519">
    <property type="entry name" value="NT_sf"/>
</dbReference>
<accession>A0ABW3AU01</accession>
<protein>
    <recommendedName>
        <fullName evidence="3">Nucleotidyltransferase DUF2204</fullName>
    </recommendedName>
</protein>
<sequence>MDIFDEEILSFWAALQENQVLYIMVGGYAINLHGYSRFTGDMDIWLENSVDNRKRLRLAFVKYGVGDYPMVETMQFVAGWTEFYLNNGLRLDIMTEMKGLEAYSFEECLSMASVAEIDGVKVPFLHINQLIDNKKVINRPKDRSDVIALEKIKKLRNEDNSGK</sequence>
<evidence type="ECO:0008006" key="3">
    <source>
        <dbReference type="Google" id="ProtNLM"/>
    </source>
</evidence>
<dbReference type="Proteomes" id="UP001597010">
    <property type="component" value="Unassembled WGS sequence"/>
</dbReference>
<dbReference type="Gene3D" id="3.30.460.40">
    <property type="match status" value="1"/>
</dbReference>
<name>A0ABW3AU01_9SPHI</name>
<keyword evidence="2" id="KW-1185">Reference proteome</keyword>
<reference evidence="2" key="1">
    <citation type="journal article" date="2019" name="Int. J. Syst. Evol. Microbiol.">
        <title>The Global Catalogue of Microorganisms (GCM) 10K type strain sequencing project: providing services to taxonomists for standard genome sequencing and annotation.</title>
        <authorList>
            <consortium name="The Broad Institute Genomics Platform"/>
            <consortium name="The Broad Institute Genome Sequencing Center for Infectious Disease"/>
            <person name="Wu L."/>
            <person name="Ma J."/>
        </authorList>
    </citation>
    <scope>NUCLEOTIDE SEQUENCE [LARGE SCALE GENOMIC DNA]</scope>
    <source>
        <strain evidence="2">CCUG 61484</strain>
    </source>
</reference>
<organism evidence="1 2">
    <name type="scientific">Mucilaginibacter litoreus</name>
    <dbReference type="NCBI Taxonomy" id="1048221"/>
    <lineage>
        <taxon>Bacteria</taxon>
        <taxon>Pseudomonadati</taxon>
        <taxon>Bacteroidota</taxon>
        <taxon>Sphingobacteriia</taxon>
        <taxon>Sphingobacteriales</taxon>
        <taxon>Sphingobacteriaceae</taxon>
        <taxon>Mucilaginibacter</taxon>
    </lineage>
</organism>